<organism evidence="1 2">
    <name type="scientific">Onchocerca ochengi</name>
    <name type="common">Filarial nematode worm</name>
    <dbReference type="NCBI Taxonomy" id="42157"/>
    <lineage>
        <taxon>Eukaryota</taxon>
        <taxon>Metazoa</taxon>
        <taxon>Ecdysozoa</taxon>
        <taxon>Nematoda</taxon>
        <taxon>Chromadorea</taxon>
        <taxon>Rhabditida</taxon>
        <taxon>Spirurina</taxon>
        <taxon>Spiruromorpha</taxon>
        <taxon>Filarioidea</taxon>
        <taxon>Onchocercidae</taxon>
        <taxon>Onchocerca</taxon>
    </lineage>
</organism>
<evidence type="ECO:0000313" key="1">
    <source>
        <dbReference type="EMBL" id="VDN01344.1"/>
    </source>
</evidence>
<reference evidence="1 2" key="1">
    <citation type="submission" date="2018-08" db="EMBL/GenBank/DDBJ databases">
        <authorList>
            <person name="Laetsch R D."/>
            <person name="Stevens L."/>
            <person name="Kumar S."/>
            <person name="Blaxter L. M."/>
        </authorList>
    </citation>
    <scope>NUCLEOTIDE SEQUENCE [LARGE SCALE GENOMIC DNA]</scope>
</reference>
<dbReference type="Proteomes" id="UP000271087">
    <property type="component" value="Unassembled WGS sequence"/>
</dbReference>
<dbReference type="AlphaFoldDB" id="A0A3P7KBK9"/>
<sequence>FLLQATSFGSRSSGFVLPDKKCFESAVYPTSKVFNGSDILQVEEL</sequence>
<protein>
    <submittedName>
        <fullName evidence="1">Uncharacterized protein</fullName>
    </submittedName>
</protein>
<feature type="non-terminal residue" evidence="1">
    <location>
        <position position="1"/>
    </location>
</feature>
<proteinExistence type="predicted"/>
<name>A0A3P7KBK9_ONCOC</name>
<accession>A0A3P7KBK9</accession>
<dbReference type="EMBL" id="UYRW01014845">
    <property type="protein sequence ID" value="VDN01344.1"/>
    <property type="molecule type" value="Genomic_DNA"/>
</dbReference>
<gene>
    <name evidence="1" type="ORF">NOO_LOCUS13355</name>
</gene>
<keyword evidence="2" id="KW-1185">Reference proteome</keyword>
<evidence type="ECO:0000313" key="2">
    <source>
        <dbReference type="Proteomes" id="UP000271087"/>
    </source>
</evidence>